<protein>
    <submittedName>
        <fullName evidence="2">RNase H domain-containing protein</fullName>
    </submittedName>
</protein>
<evidence type="ECO:0000313" key="3">
    <source>
        <dbReference type="Proteomes" id="UP000675880"/>
    </source>
</evidence>
<dbReference type="InterPro" id="IPR002156">
    <property type="entry name" value="RNaseH_domain"/>
</dbReference>
<dbReference type="InterPro" id="IPR012337">
    <property type="entry name" value="RNaseH-like_sf"/>
</dbReference>
<keyword evidence="3" id="KW-1185">Reference proteome</keyword>
<dbReference type="PROSITE" id="PS50879">
    <property type="entry name" value="RNASE_H_1"/>
    <property type="match status" value="1"/>
</dbReference>
<dbReference type="RefSeq" id="WP_213044026.1">
    <property type="nucleotide sequence ID" value="NZ_CAJNBJ010000020.1"/>
</dbReference>
<gene>
    <name evidence="2" type="ORF">NSPZN2_70054</name>
</gene>
<name>A0ABN7MFZ3_9BACT</name>
<dbReference type="Proteomes" id="UP000675880">
    <property type="component" value="Unassembled WGS sequence"/>
</dbReference>
<reference evidence="2 3" key="1">
    <citation type="submission" date="2021-02" db="EMBL/GenBank/DDBJ databases">
        <authorList>
            <person name="Han P."/>
        </authorList>
    </citation>
    <scope>NUCLEOTIDE SEQUENCE [LARGE SCALE GENOMIC DNA]</scope>
    <source>
        <strain evidence="2">Candidatus Nitrospira sp. ZN2</strain>
    </source>
</reference>
<dbReference type="InterPro" id="IPR036397">
    <property type="entry name" value="RNaseH_sf"/>
</dbReference>
<proteinExistence type="predicted"/>
<dbReference type="Gene3D" id="3.30.420.10">
    <property type="entry name" value="Ribonuclease H-like superfamily/Ribonuclease H"/>
    <property type="match status" value="1"/>
</dbReference>
<evidence type="ECO:0000313" key="2">
    <source>
        <dbReference type="EMBL" id="CAE6795151.1"/>
    </source>
</evidence>
<sequence length="272" mass="30326">MIPHHTQAQRASEQARRLADTFIGRLTQSGYTATVGAPVNYGHKVSLAHPSLPHTLHAVLYVGKDKTSFVKEGKNWPDGLYDVLLQEFHTLQLPHPMPLVAPITQAAGSTVAYVDGSYCEQDHNAHIGWAFEIWREGQSIDGQAGSISHPDALSLRNVAGECHAVEQVLEWCRAHDCTDIEIRFDYTGLAHWANGTWRTNAVRTQRYRERVASSGVRITWTKIQAHNGEYGNARVDFFARHAATNHVFFPELPLSILPPRLRQSQVTPAPGQ</sequence>
<dbReference type="Pfam" id="PF00075">
    <property type="entry name" value="RNase_H"/>
    <property type="match status" value="1"/>
</dbReference>
<dbReference type="SUPFAM" id="SSF53098">
    <property type="entry name" value="Ribonuclease H-like"/>
    <property type="match status" value="1"/>
</dbReference>
<accession>A0ABN7MFZ3</accession>
<dbReference type="EMBL" id="CAJNBJ010000020">
    <property type="protein sequence ID" value="CAE6795151.1"/>
    <property type="molecule type" value="Genomic_DNA"/>
</dbReference>
<organism evidence="2 3">
    <name type="scientific">Nitrospira defluvii</name>
    <dbReference type="NCBI Taxonomy" id="330214"/>
    <lineage>
        <taxon>Bacteria</taxon>
        <taxon>Pseudomonadati</taxon>
        <taxon>Nitrospirota</taxon>
        <taxon>Nitrospiria</taxon>
        <taxon>Nitrospirales</taxon>
        <taxon>Nitrospiraceae</taxon>
        <taxon>Nitrospira</taxon>
    </lineage>
</organism>
<evidence type="ECO:0000259" key="1">
    <source>
        <dbReference type="PROSITE" id="PS50879"/>
    </source>
</evidence>
<comment type="caution">
    <text evidence="2">The sequence shown here is derived from an EMBL/GenBank/DDBJ whole genome shotgun (WGS) entry which is preliminary data.</text>
</comment>
<feature type="domain" description="RNase H type-1" evidence="1">
    <location>
        <begin position="106"/>
        <end position="244"/>
    </location>
</feature>